<dbReference type="InterPro" id="IPR058660">
    <property type="entry name" value="WHD_DnaB"/>
</dbReference>
<keyword evidence="6" id="KW-1185">Reference proteome</keyword>
<dbReference type="Proteomes" id="UP000563523">
    <property type="component" value="Unassembled WGS sequence"/>
</dbReference>
<comment type="caution">
    <text evidence="5">The sequence shown here is derived from an EMBL/GenBank/DDBJ whole genome shotgun (WGS) entry which is preliminary data.</text>
</comment>
<dbReference type="RefSeq" id="WP_176943054.1">
    <property type="nucleotide sequence ID" value="NZ_JABZEC010000006.1"/>
</dbReference>
<proteinExistence type="inferred from homology"/>
<evidence type="ECO:0000313" key="5">
    <source>
        <dbReference type="EMBL" id="NVY96892.1"/>
    </source>
</evidence>
<evidence type="ECO:0000259" key="4">
    <source>
        <dbReference type="Pfam" id="PF25888"/>
    </source>
</evidence>
<accession>A0A850R856</accession>
<dbReference type="Pfam" id="PF25888">
    <property type="entry name" value="WHD_DnaB"/>
    <property type="match status" value="1"/>
</dbReference>
<evidence type="ECO:0000313" key="6">
    <source>
        <dbReference type="Proteomes" id="UP000563523"/>
    </source>
</evidence>
<feature type="domain" description="DnaB/C C-terminal" evidence="3">
    <location>
        <begin position="316"/>
        <end position="385"/>
    </location>
</feature>
<feature type="region of interest" description="Disordered" evidence="2">
    <location>
        <begin position="389"/>
        <end position="417"/>
    </location>
</feature>
<gene>
    <name evidence="5" type="ORF">HU830_06980</name>
</gene>
<evidence type="ECO:0000256" key="1">
    <source>
        <dbReference type="ARBA" id="ARBA00093462"/>
    </source>
</evidence>
<protein>
    <submittedName>
        <fullName evidence="5">DnaD domain protein</fullName>
    </submittedName>
</protein>
<comment type="similarity">
    <text evidence="1">Belongs to the DnaB/DnaD family.</text>
</comment>
<feature type="domain" description="Replicative helicase loading/DNA remodeling protein DnaB N-terminal winged helix" evidence="4">
    <location>
        <begin position="13"/>
        <end position="263"/>
    </location>
</feature>
<name>A0A850R856_9LACO</name>
<sequence length="439" mass="50001">MTARTAIDPLWGYFVLTNDRFSDVDWTTLVDLYQPLVGSAATSLYQLLWQQQRTLVSERATHAQLLNLLDLDAQAFYKARIRLEAVALLRTYAHKDILGNYLLYELQRPLAPQTFFQDNILRTFLLEKIGQADFTELEQKYCSTRPIPAQAVEITKSFLEVFHLSTKALVQAPASSPSKASLTKAQPQYTAAQLQTFDWELLAQLMAKYQIDTQQLQQCQAELFNLHAFYGLTEFELAELLTNTLNVQTNQIDLPRLQRLAQQRYEDRVNLKNNALQETPIQDVPAEKLQGLKATEQQLVRRAEKLSPAEFLAQEKQKKGGFVGKSETRVLRDLQARAVFPLPVINILVACVLQQAATLTQALVEAIANDWLEQKITTAVAAVKYLQQPRTKKKQNRSRPFSGKKEVATDWQQQQAPTVDQQELAALQRKWAKLKNQSS</sequence>
<reference evidence="5 6" key="1">
    <citation type="submission" date="2020-06" db="EMBL/GenBank/DDBJ databases">
        <authorList>
            <person name="Kang J."/>
        </authorList>
    </citation>
    <scope>NUCLEOTIDE SEQUENCE [LARGE SCALE GENOMIC DNA]</scope>
    <source>
        <strain evidence="5 6">DCY120</strain>
    </source>
</reference>
<dbReference type="EMBL" id="JABZEC010000006">
    <property type="protein sequence ID" value="NVY96892.1"/>
    <property type="molecule type" value="Genomic_DNA"/>
</dbReference>
<dbReference type="InterPro" id="IPR006343">
    <property type="entry name" value="DnaB/C_C"/>
</dbReference>
<evidence type="ECO:0000259" key="3">
    <source>
        <dbReference type="Pfam" id="PF07261"/>
    </source>
</evidence>
<dbReference type="AlphaFoldDB" id="A0A850R856"/>
<organism evidence="5 6">
    <name type="scientific">Bombilactobacillus apium</name>
    <dbReference type="NCBI Taxonomy" id="2675299"/>
    <lineage>
        <taxon>Bacteria</taxon>
        <taxon>Bacillati</taxon>
        <taxon>Bacillota</taxon>
        <taxon>Bacilli</taxon>
        <taxon>Lactobacillales</taxon>
        <taxon>Lactobacillaceae</taxon>
        <taxon>Bombilactobacillus</taxon>
    </lineage>
</organism>
<dbReference type="Pfam" id="PF07261">
    <property type="entry name" value="DnaB_2"/>
    <property type="match status" value="1"/>
</dbReference>
<evidence type="ECO:0000256" key="2">
    <source>
        <dbReference type="SAM" id="MobiDB-lite"/>
    </source>
</evidence>